<evidence type="ECO:0000256" key="5">
    <source>
        <dbReference type="ARBA" id="ARBA00038306"/>
    </source>
</evidence>
<dbReference type="InterPro" id="IPR011250">
    <property type="entry name" value="OMP/PagP_B-barrel"/>
</dbReference>
<evidence type="ECO:0000259" key="7">
    <source>
        <dbReference type="Pfam" id="PF13505"/>
    </source>
</evidence>
<keyword evidence="9" id="KW-1185">Reference proteome</keyword>
<dbReference type="AlphaFoldDB" id="A0A1E5XP21"/>
<keyword evidence="4" id="KW-0998">Cell outer membrane</keyword>
<evidence type="ECO:0000313" key="8">
    <source>
        <dbReference type="EMBL" id="OEO30338.1"/>
    </source>
</evidence>
<protein>
    <recommendedName>
        <fullName evidence="7">Outer membrane protein beta-barrel domain-containing protein</fullName>
    </recommendedName>
</protein>
<dbReference type="EMBL" id="LAJE02000216">
    <property type="protein sequence ID" value="OEO30338.1"/>
    <property type="molecule type" value="Genomic_DNA"/>
</dbReference>
<dbReference type="Pfam" id="PF13505">
    <property type="entry name" value="OMP_b-brl"/>
    <property type="match status" value="1"/>
</dbReference>
<comment type="subcellular location">
    <subcellularLocation>
        <location evidence="1">Cell outer membrane</location>
    </subcellularLocation>
</comment>
<organism evidence="8 9">
    <name type="scientific">Devosia insulae DS-56</name>
    <dbReference type="NCBI Taxonomy" id="1116389"/>
    <lineage>
        <taxon>Bacteria</taxon>
        <taxon>Pseudomonadati</taxon>
        <taxon>Pseudomonadota</taxon>
        <taxon>Alphaproteobacteria</taxon>
        <taxon>Hyphomicrobiales</taxon>
        <taxon>Devosiaceae</taxon>
        <taxon>Devosia</taxon>
    </lineage>
</organism>
<feature type="chain" id="PRO_5009190353" description="Outer membrane protein beta-barrel domain-containing protein" evidence="6">
    <location>
        <begin position="19"/>
        <end position="219"/>
    </location>
</feature>
<feature type="domain" description="Outer membrane protein beta-barrel" evidence="7">
    <location>
        <begin position="33"/>
        <end position="219"/>
    </location>
</feature>
<accession>A0A1E5XP21</accession>
<name>A0A1E5XP21_9HYPH</name>
<evidence type="ECO:0000256" key="2">
    <source>
        <dbReference type="ARBA" id="ARBA00022729"/>
    </source>
</evidence>
<dbReference type="PANTHER" id="PTHR34001:SF3">
    <property type="entry name" value="BLL7405 PROTEIN"/>
    <property type="match status" value="1"/>
</dbReference>
<keyword evidence="2 6" id="KW-0732">Signal</keyword>
<dbReference type="InterPro" id="IPR027385">
    <property type="entry name" value="Beta-barrel_OMP"/>
</dbReference>
<dbReference type="Gene3D" id="2.40.160.20">
    <property type="match status" value="1"/>
</dbReference>
<dbReference type="Proteomes" id="UP000095463">
    <property type="component" value="Unassembled WGS sequence"/>
</dbReference>
<evidence type="ECO:0000313" key="9">
    <source>
        <dbReference type="Proteomes" id="UP000095463"/>
    </source>
</evidence>
<keyword evidence="3" id="KW-0472">Membrane</keyword>
<feature type="signal peptide" evidence="6">
    <location>
        <begin position="1"/>
        <end position="18"/>
    </location>
</feature>
<comment type="caution">
    <text evidence="8">The sequence shown here is derived from an EMBL/GenBank/DDBJ whole genome shotgun (WGS) entry which is preliminary data.</text>
</comment>
<comment type="similarity">
    <text evidence="5">Belongs to the Omp25/RopB family.</text>
</comment>
<sequence length="219" mass="22189">MLLLAAGVSAQAISSASAADLIIDTPVEAGVVQASGNWDGAFIGVFGGYAWGELSVDDAPPGLLTPEPAGWLLGVNAGANFTLDNGIVLGVVGDIAWADIKDTLVQPPFGSVTSTLDWQGSLRGRIGFDGGAFLPYLTAGLAVAHNNVEAVGLGAGEDDAIHAGWTAGAGVELAATENLSVDLAYRYSDYGNADYTTGGGTGELHLTAHQVTVGLNWGF</sequence>
<gene>
    <name evidence="8" type="ORF">VW23_021825</name>
</gene>
<evidence type="ECO:0000256" key="6">
    <source>
        <dbReference type="SAM" id="SignalP"/>
    </source>
</evidence>
<evidence type="ECO:0000256" key="1">
    <source>
        <dbReference type="ARBA" id="ARBA00004442"/>
    </source>
</evidence>
<reference evidence="8 9" key="1">
    <citation type="journal article" date="2015" name="Genome Announc.">
        <title>Genome Assemblies of Three Soil-Associated Devosia species: D. insulae, D. limi, and D. soli.</title>
        <authorList>
            <person name="Hassan Y.I."/>
            <person name="Lepp D."/>
            <person name="Zhou T."/>
        </authorList>
    </citation>
    <scope>NUCLEOTIDE SEQUENCE [LARGE SCALE GENOMIC DNA]</scope>
    <source>
        <strain evidence="8 9">DS-56</strain>
    </source>
</reference>
<dbReference type="InterPro" id="IPR051692">
    <property type="entry name" value="OMP-like"/>
</dbReference>
<dbReference type="GO" id="GO:0009279">
    <property type="term" value="C:cell outer membrane"/>
    <property type="evidence" value="ECO:0007669"/>
    <property type="project" value="UniProtKB-SubCell"/>
</dbReference>
<dbReference type="PANTHER" id="PTHR34001">
    <property type="entry name" value="BLL7405 PROTEIN"/>
    <property type="match status" value="1"/>
</dbReference>
<proteinExistence type="inferred from homology"/>
<evidence type="ECO:0000256" key="3">
    <source>
        <dbReference type="ARBA" id="ARBA00023136"/>
    </source>
</evidence>
<dbReference type="SUPFAM" id="SSF56925">
    <property type="entry name" value="OMPA-like"/>
    <property type="match status" value="1"/>
</dbReference>
<evidence type="ECO:0000256" key="4">
    <source>
        <dbReference type="ARBA" id="ARBA00023237"/>
    </source>
</evidence>